<evidence type="ECO:0000313" key="1">
    <source>
        <dbReference type="EMBL" id="RHH14366.1"/>
    </source>
</evidence>
<comment type="caution">
    <text evidence="1">The sequence shown here is derived from an EMBL/GenBank/DDBJ whole genome shotgun (WGS) entry which is preliminary data.</text>
</comment>
<organism evidence="1 2">
    <name type="scientific">Bacteroides fragilis</name>
    <dbReference type="NCBI Taxonomy" id="817"/>
    <lineage>
        <taxon>Bacteria</taxon>
        <taxon>Pseudomonadati</taxon>
        <taxon>Bacteroidota</taxon>
        <taxon>Bacteroidia</taxon>
        <taxon>Bacteroidales</taxon>
        <taxon>Bacteroidaceae</taxon>
        <taxon>Bacteroides</taxon>
    </lineage>
</organism>
<name>A0A396C9Q2_BACFG</name>
<proteinExistence type="predicted"/>
<dbReference type="AlphaFoldDB" id="A0A396C9Q2"/>
<dbReference type="Proteomes" id="UP000266644">
    <property type="component" value="Unassembled WGS sequence"/>
</dbReference>
<protein>
    <submittedName>
        <fullName evidence="1">Uncharacterized protein</fullName>
    </submittedName>
</protein>
<accession>A0A396C9Q2</accession>
<gene>
    <name evidence="1" type="ORF">DW228_06085</name>
</gene>
<reference evidence="1 2" key="1">
    <citation type="submission" date="2018-08" db="EMBL/GenBank/DDBJ databases">
        <title>A genome reference for cultivated species of the human gut microbiota.</title>
        <authorList>
            <person name="Zou Y."/>
            <person name="Xue W."/>
            <person name="Luo G."/>
        </authorList>
    </citation>
    <scope>NUCLEOTIDE SEQUENCE [LARGE SCALE GENOMIC DNA]</scope>
    <source>
        <strain evidence="1 2">AM18-6</strain>
    </source>
</reference>
<sequence>MSIELHPDIGQLDPDSLCYSIYSQLYLNFFNAQDQKDEEHPFGIIEGDGTSIRLRNTAYAFASAIAGSVTGGGHEGSGGALMDYLKKSGGDMAGLLRANFGFEAGIGNTRVLSLFEDEQEDKCGVQIDGALRVGGDQFYLGGKTILSYHPLSNTSTLQSAYLHFGDSSILAEGELTIGTKEKGIYLSPEMLLVDGNGVYHSGNANSGTVDWAMKNAVISGHLQVNDSTSLFGELKALQGVELGADGDVRLTVTSDAVFLTGFLSFAIGYGIKIAGVPVFVRTSEKDIQLGAVGGDVLLGNGHTQKIRLFAGIADIDGDNLLLSRYGAAYFPDSLVVRHHYGSDLLSSYRVDDRDEGMIVHRRLRFGDSSGIFLEAEDRGIVLSSSVSFVTPDLHDTIDCRTKFGHRASTSFYSPQNRNSASMYIHTDADFICTEQPLEAKGHVGIDGSFTRLADGILFFSNENYLLAVSDGIQHYGNAFFGNNISSEHFSSGFAGYGWAVMQNMTTGNIAATFDEVTIRKKMRVYELEVQKNAVTNGALWISNSCSGDKVEKLT</sequence>
<evidence type="ECO:0000313" key="2">
    <source>
        <dbReference type="Proteomes" id="UP000266644"/>
    </source>
</evidence>
<dbReference type="RefSeq" id="WP_122330014.1">
    <property type="nucleotide sequence ID" value="NZ_JAQDYY010000001.1"/>
</dbReference>
<dbReference type="EMBL" id="QRJE01000008">
    <property type="protein sequence ID" value="RHH14366.1"/>
    <property type="molecule type" value="Genomic_DNA"/>
</dbReference>